<feature type="transmembrane region" description="Helical" evidence="1">
    <location>
        <begin position="304"/>
        <end position="325"/>
    </location>
</feature>
<dbReference type="GO" id="GO:0016746">
    <property type="term" value="F:acyltransferase activity"/>
    <property type="evidence" value="ECO:0007669"/>
    <property type="project" value="UniProtKB-KW"/>
</dbReference>
<keyword evidence="1" id="KW-0472">Membrane</keyword>
<protein>
    <submittedName>
        <fullName evidence="3">Acyltransferase family protein</fullName>
        <ecNumber evidence="3">2.3.-.-</ecNumber>
    </submittedName>
</protein>
<evidence type="ECO:0000259" key="2">
    <source>
        <dbReference type="Pfam" id="PF01757"/>
    </source>
</evidence>
<evidence type="ECO:0000313" key="3">
    <source>
        <dbReference type="EMBL" id="MFD0855720.1"/>
    </source>
</evidence>
<dbReference type="Proteomes" id="UP001597083">
    <property type="component" value="Unassembled WGS sequence"/>
</dbReference>
<feature type="transmembrane region" description="Helical" evidence="1">
    <location>
        <begin position="183"/>
        <end position="206"/>
    </location>
</feature>
<keyword evidence="3" id="KW-0012">Acyltransferase</keyword>
<sequence>MIRHDRLREIDLLRFLAALGVVIFHFAGFRGQGPWPEPSLRLFPEIGMVTRYGHLGVDLFFIISGFVILMSVWGRSVGDFAVSRVTRLMPAYWAAVLLGLVIWGVFGLGHGSPDHVIPNLSMLQGGLGVQNVDPVFWTLWIELHFYALIAVLVRAGVTYRGCLVFMGVWTIGSVFAEEANVKILQTLLLSTWTPCFVAGMALYLMYRFGPTLILWGFVGVSWALAVHWTAWRTGTAFTTSKGEVAAIGITLIFAVMILVALGKLRWMNWRGLTVLGALTYPLYLTHSQIALPVLEYAAPVLNKWAALALVTAVSLLFAYLLYRLVERPGQAWMRRKLRESLASIREA</sequence>
<dbReference type="EMBL" id="JBHTIR010003747">
    <property type="protein sequence ID" value="MFD0855720.1"/>
    <property type="molecule type" value="Genomic_DNA"/>
</dbReference>
<name>A0ABW3CP80_9ACTN</name>
<accession>A0ABW3CP80</accession>
<feature type="transmembrane region" description="Helical" evidence="1">
    <location>
        <begin position="145"/>
        <end position="171"/>
    </location>
</feature>
<feature type="transmembrane region" description="Helical" evidence="1">
    <location>
        <begin position="212"/>
        <end position="231"/>
    </location>
</feature>
<dbReference type="PANTHER" id="PTHR23028:SF53">
    <property type="entry name" value="ACYL_TRANSF_3 DOMAIN-CONTAINING PROTEIN"/>
    <property type="match status" value="1"/>
</dbReference>
<comment type="caution">
    <text evidence="3">The sequence shown here is derived from an EMBL/GenBank/DDBJ whole genome shotgun (WGS) entry which is preliminary data.</text>
</comment>
<gene>
    <name evidence="3" type="ORF">ACFQ07_25990</name>
</gene>
<keyword evidence="1" id="KW-0812">Transmembrane</keyword>
<dbReference type="PANTHER" id="PTHR23028">
    <property type="entry name" value="ACETYLTRANSFERASE"/>
    <property type="match status" value="1"/>
</dbReference>
<dbReference type="EC" id="2.3.-.-" evidence="3"/>
<feature type="transmembrane region" description="Helical" evidence="1">
    <location>
        <begin position="52"/>
        <end position="73"/>
    </location>
</feature>
<evidence type="ECO:0000313" key="4">
    <source>
        <dbReference type="Proteomes" id="UP001597083"/>
    </source>
</evidence>
<keyword evidence="3" id="KW-0808">Transferase</keyword>
<organism evidence="3 4">
    <name type="scientific">Actinomadura adrarensis</name>
    <dbReference type="NCBI Taxonomy" id="1819600"/>
    <lineage>
        <taxon>Bacteria</taxon>
        <taxon>Bacillati</taxon>
        <taxon>Actinomycetota</taxon>
        <taxon>Actinomycetes</taxon>
        <taxon>Streptosporangiales</taxon>
        <taxon>Thermomonosporaceae</taxon>
        <taxon>Actinomadura</taxon>
    </lineage>
</organism>
<dbReference type="InterPro" id="IPR050879">
    <property type="entry name" value="Acyltransferase_3"/>
</dbReference>
<reference evidence="4" key="1">
    <citation type="journal article" date="2019" name="Int. J. Syst. Evol. Microbiol.">
        <title>The Global Catalogue of Microorganisms (GCM) 10K type strain sequencing project: providing services to taxonomists for standard genome sequencing and annotation.</title>
        <authorList>
            <consortium name="The Broad Institute Genomics Platform"/>
            <consortium name="The Broad Institute Genome Sequencing Center for Infectious Disease"/>
            <person name="Wu L."/>
            <person name="Ma J."/>
        </authorList>
    </citation>
    <scope>NUCLEOTIDE SEQUENCE [LARGE SCALE GENOMIC DNA]</scope>
    <source>
        <strain evidence="4">JCM 31696</strain>
    </source>
</reference>
<dbReference type="InterPro" id="IPR002656">
    <property type="entry name" value="Acyl_transf_3_dom"/>
</dbReference>
<feature type="domain" description="Acyltransferase 3" evidence="2">
    <location>
        <begin position="9"/>
        <end position="323"/>
    </location>
</feature>
<keyword evidence="1" id="KW-1133">Transmembrane helix</keyword>
<keyword evidence="4" id="KW-1185">Reference proteome</keyword>
<dbReference type="Pfam" id="PF01757">
    <property type="entry name" value="Acyl_transf_3"/>
    <property type="match status" value="1"/>
</dbReference>
<feature type="transmembrane region" description="Helical" evidence="1">
    <location>
        <begin position="243"/>
        <end position="262"/>
    </location>
</feature>
<evidence type="ECO:0000256" key="1">
    <source>
        <dbReference type="SAM" id="Phobius"/>
    </source>
</evidence>
<proteinExistence type="predicted"/>
<feature type="non-terminal residue" evidence="3">
    <location>
        <position position="347"/>
    </location>
</feature>
<feature type="transmembrane region" description="Helical" evidence="1">
    <location>
        <begin position="12"/>
        <end position="32"/>
    </location>
</feature>
<feature type="transmembrane region" description="Helical" evidence="1">
    <location>
        <begin position="85"/>
        <end position="106"/>
    </location>
</feature>